<evidence type="ECO:0000256" key="2">
    <source>
        <dbReference type="SAM" id="SignalP"/>
    </source>
</evidence>
<gene>
    <name evidence="3" type="ORF">FSARC_8670</name>
</gene>
<dbReference type="Gene3D" id="3.50.4.10">
    <property type="entry name" value="Hepatocyte Growth Factor"/>
    <property type="match status" value="1"/>
</dbReference>
<reference evidence="3" key="2">
    <citation type="submission" date="2020-05" db="EMBL/GenBank/DDBJ databases">
        <authorList>
            <person name="Kim H.-S."/>
            <person name="Proctor R.H."/>
            <person name="Brown D.W."/>
        </authorList>
    </citation>
    <scope>NUCLEOTIDE SEQUENCE</scope>
    <source>
        <strain evidence="3">NRRL 20472</strain>
    </source>
</reference>
<dbReference type="OrthoDB" id="4899074at2759"/>
<feature type="signal peptide" evidence="2">
    <location>
        <begin position="1"/>
        <end position="20"/>
    </location>
</feature>
<evidence type="ECO:0008006" key="5">
    <source>
        <dbReference type="Google" id="ProtNLM"/>
    </source>
</evidence>
<reference evidence="3" key="1">
    <citation type="journal article" date="2020" name="BMC Genomics">
        <title>Correction to: Identification and distribution of gene clusters required for synthesis of sphingolipid metabolism inhibitors in diverse species of the filamentous fungus Fusarium.</title>
        <authorList>
            <person name="Kim H.S."/>
            <person name="Lohmar J.M."/>
            <person name="Busman M."/>
            <person name="Brown D.W."/>
            <person name="Naumann T.A."/>
            <person name="Divon H.H."/>
            <person name="Lysoe E."/>
            <person name="Uhlig S."/>
            <person name="Proctor R.H."/>
        </authorList>
    </citation>
    <scope>NUCLEOTIDE SEQUENCE</scope>
    <source>
        <strain evidence="3">NRRL 20472</strain>
    </source>
</reference>
<accession>A0A8H4X625</accession>
<sequence>MKTTMFYAALLPLLVASGLAADGNGGSSLICRTEMGTTSVSSVETDTTTETMKAGPTTTVTLNLTVTDQVSRWFTITKLATKTFTVTDKGTADTSNTTTTLFKVGTVTVTATATATITKTDTSTSTSTTQVPTSSGFEPISDTVNSETLPLNRRFASKRGKAAQNPHAPPKINAGLKAFDFPSQVDCTKLLPNTTTQTVWKTGNPFTTTISTLKSTTTTKTISTTTTLIPNDVSVTKTFSLTLSVSISSTTWKTVTSSATTTKTKVLSGPTIYAACSQDNMLGPNFNSSGDVGYYVSNVANDGPGSSSDFQAVVTGAGSAVACCDACQQFDSCETWTYRARNSTCSLIYHAGDTCQSQTSNPNYFTSKKGSDAGAGYVVGNGNCGYTYSGNSDGSVFSVELGVGISVEKL</sequence>
<organism evidence="3 4">
    <name type="scientific">Fusarium sarcochroum</name>
    <dbReference type="NCBI Taxonomy" id="1208366"/>
    <lineage>
        <taxon>Eukaryota</taxon>
        <taxon>Fungi</taxon>
        <taxon>Dikarya</taxon>
        <taxon>Ascomycota</taxon>
        <taxon>Pezizomycotina</taxon>
        <taxon>Sordariomycetes</taxon>
        <taxon>Hypocreomycetidae</taxon>
        <taxon>Hypocreales</taxon>
        <taxon>Nectriaceae</taxon>
        <taxon>Fusarium</taxon>
        <taxon>Fusarium lateritium species complex</taxon>
    </lineage>
</organism>
<dbReference type="EMBL" id="JABEXW010000481">
    <property type="protein sequence ID" value="KAF4963302.1"/>
    <property type="molecule type" value="Genomic_DNA"/>
</dbReference>
<feature type="region of interest" description="Disordered" evidence="1">
    <location>
        <begin position="123"/>
        <end position="144"/>
    </location>
</feature>
<protein>
    <recommendedName>
        <fullName evidence="5">Apple domain-containing protein</fullName>
    </recommendedName>
</protein>
<evidence type="ECO:0000313" key="4">
    <source>
        <dbReference type="Proteomes" id="UP000622797"/>
    </source>
</evidence>
<comment type="caution">
    <text evidence="3">The sequence shown here is derived from an EMBL/GenBank/DDBJ whole genome shotgun (WGS) entry which is preliminary data.</text>
</comment>
<evidence type="ECO:0000256" key="1">
    <source>
        <dbReference type="SAM" id="MobiDB-lite"/>
    </source>
</evidence>
<feature type="chain" id="PRO_5034673431" description="Apple domain-containing protein" evidence="2">
    <location>
        <begin position="21"/>
        <end position="410"/>
    </location>
</feature>
<keyword evidence="4" id="KW-1185">Reference proteome</keyword>
<keyword evidence="2" id="KW-0732">Signal</keyword>
<feature type="compositionally biased region" description="Low complexity" evidence="1">
    <location>
        <begin position="123"/>
        <end position="135"/>
    </location>
</feature>
<dbReference type="AlphaFoldDB" id="A0A8H4X625"/>
<proteinExistence type="predicted"/>
<dbReference type="Proteomes" id="UP000622797">
    <property type="component" value="Unassembled WGS sequence"/>
</dbReference>
<evidence type="ECO:0000313" key="3">
    <source>
        <dbReference type="EMBL" id="KAF4963302.1"/>
    </source>
</evidence>
<name>A0A8H4X625_9HYPO</name>